<evidence type="ECO:0000256" key="4">
    <source>
        <dbReference type="ARBA" id="ARBA00022692"/>
    </source>
</evidence>
<dbReference type="GO" id="GO:0043952">
    <property type="term" value="P:protein transport by the Sec complex"/>
    <property type="evidence" value="ECO:0007669"/>
    <property type="project" value="UniProtKB-UniRule"/>
</dbReference>
<feature type="domain" description="Protein translocase subunit SecDF P1" evidence="11">
    <location>
        <begin position="158"/>
        <end position="216"/>
    </location>
</feature>
<name>A0A258HK23_9CAUL</name>
<dbReference type="Proteomes" id="UP000216147">
    <property type="component" value="Unassembled WGS sequence"/>
</dbReference>
<comment type="subunit">
    <text evidence="9">Forms a complex with SecF. Part of the essential Sec protein translocation apparatus which comprises SecA, SecYEG and auxiliary proteins SecDF-YajC and YidC.</text>
</comment>
<dbReference type="EMBL" id="NCEQ01000007">
    <property type="protein sequence ID" value="OYX56663.1"/>
    <property type="molecule type" value="Genomic_DNA"/>
</dbReference>
<evidence type="ECO:0000256" key="7">
    <source>
        <dbReference type="ARBA" id="ARBA00023010"/>
    </source>
</evidence>
<comment type="function">
    <text evidence="9">Part of the Sec protein translocase complex. Interacts with the SecYEG preprotein conducting channel. SecDF uses the proton motive force (PMF) to complete protein translocation after the ATP-dependent function of SecA.</text>
</comment>
<feature type="transmembrane region" description="Helical" evidence="9">
    <location>
        <begin position="418"/>
        <end position="439"/>
    </location>
</feature>
<dbReference type="AlphaFoldDB" id="A0A258HK23"/>
<feature type="transmembrane region" description="Helical" evidence="9">
    <location>
        <begin position="393"/>
        <end position="412"/>
    </location>
</feature>
<keyword evidence="8 9" id="KW-0472">Membrane</keyword>
<evidence type="ECO:0000256" key="1">
    <source>
        <dbReference type="ARBA" id="ARBA00004651"/>
    </source>
</evidence>
<dbReference type="InterPro" id="IPR022646">
    <property type="entry name" value="SecD/SecF_CS"/>
</dbReference>
<feature type="transmembrane region" description="Helical" evidence="9">
    <location>
        <begin position="492"/>
        <end position="519"/>
    </location>
</feature>
<gene>
    <name evidence="9" type="primary">secD</name>
    <name evidence="13" type="ORF">B7Y86_07735</name>
</gene>
<dbReference type="InterPro" id="IPR055344">
    <property type="entry name" value="SecD_SecF_C_bact"/>
</dbReference>
<evidence type="ECO:0000256" key="8">
    <source>
        <dbReference type="ARBA" id="ARBA00023136"/>
    </source>
</evidence>
<dbReference type="NCBIfam" id="TIGR01129">
    <property type="entry name" value="secD"/>
    <property type="match status" value="1"/>
</dbReference>
<dbReference type="Pfam" id="PF07549">
    <property type="entry name" value="Sec_GG"/>
    <property type="match status" value="1"/>
</dbReference>
<evidence type="ECO:0000256" key="9">
    <source>
        <dbReference type="HAMAP-Rule" id="MF_01463"/>
    </source>
</evidence>
<dbReference type="HAMAP" id="MF_01463_B">
    <property type="entry name" value="SecD_B"/>
    <property type="match status" value="1"/>
</dbReference>
<keyword evidence="4 9" id="KW-0812">Transmembrane</keyword>
<evidence type="ECO:0000256" key="5">
    <source>
        <dbReference type="ARBA" id="ARBA00022927"/>
    </source>
</evidence>
<dbReference type="GO" id="GO:0015450">
    <property type="term" value="F:protein-transporting ATPase activity"/>
    <property type="evidence" value="ECO:0007669"/>
    <property type="project" value="InterPro"/>
</dbReference>
<dbReference type="InterPro" id="IPR022813">
    <property type="entry name" value="SecD/SecF_arch_bac"/>
</dbReference>
<dbReference type="Gene3D" id="1.20.1640.10">
    <property type="entry name" value="Multidrug efflux transporter AcrB transmembrane domain"/>
    <property type="match status" value="1"/>
</dbReference>
<dbReference type="Pfam" id="PF02355">
    <property type="entry name" value="SecD_SecF_C"/>
    <property type="match status" value="1"/>
</dbReference>
<reference evidence="13 14" key="1">
    <citation type="submission" date="2017-03" db="EMBL/GenBank/DDBJ databases">
        <title>Lifting the veil on microbial sulfur biogeochemistry in mining wastewaters.</title>
        <authorList>
            <person name="Kantor R.S."/>
            <person name="Colenbrander Nelson T."/>
            <person name="Marshall S."/>
            <person name="Bennett D."/>
            <person name="Apte S."/>
            <person name="Camacho D."/>
            <person name="Thomas B.C."/>
            <person name="Warren L.A."/>
            <person name="Banfield J.F."/>
        </authorList>
    </citation>
    <scope>NUCLEOTIDE SEQUENCE [LARGE SCALE GENOMIC DNA]</scope>
    <source>
        <strain evidence="13">32-68-21</strain>
    </source>
</reference>
<comment type="caution">
    <text evidence="9">Lacks conserved residue(s) required for the propagation of feature annotation.</text>
</comment>
<dbReference type="SUPFAM" id="SSF82866">
    <property type="entry name" value="Multidrug efflux transporter AcrB transmembrane domain"/>
    <property type="match status" value="1"/>
</dbReference>
<dbReference type="GO" id="GO:0065002">
    <property type="term" value="P:intracellular protein transmembrane transport"/>
    <property type="evidence" value="ECO:0007669"/>
    <property type="project" value="UniProtKB-UniRule"/>
</dbReference>
<feature type="domain" description="SecDF P1 head subdomain" evidence="12">
    <location>
        <begin position="240"/>
        <end position="345"/>
    </location>
</feature>
<sequence length="534" mass="56299">MIQLSRWKIILVVFALVFGVLLAFPNALSPAQRESLPGWLPKNALNLGLDLQGGSYLLLEVDVAAMRTKRVDNLIEDVRVSLREAGIATNQISREAGGAIITLSDPTRQDAGYTALEALVGPTNASGVAERQVQRVGSDRIRLAFTEATLNSMGATAVDQSIEVVRRRIDSLGTREPSITRQGAERIVVQAPGESDPAALERVIGQTAQLTFQMVDTENSVQDAVAGRVPPDAQLLMGSDGVTPYLVKKRVLVSGENLTRAGVGADQSGRPAIDFRFDGQGARRFGETTAANIGKPFAIILDGKVISAPTIQSPITGGTGQITGNFSIAEASELVNLLNGGALPAPLTVEERRTVTAELGADAVKAGALSTMIGFIIIVSFMLLAYGFLFGGISVLGLILNGILIVAAMSLTQATLTLPGIAGLILTFAVAVDANVLIFERMRDEARAGRSVIASMDAGFNKAMGTIIDANLTTLVAAMIMFIFGAGPVRGFAWTLTIGVFTSVFSSVLVAQILLAYWLKIAKPKSLPIAESAR</sequence>
<keyword evidence="5 9" id="KW-0653">Protein transport</keyword>
<keyword evidence="3 9" id="KW-1003">Cell membrane</keyword>
<dbReference type="GO" id="GO:0005886">
    <property type="term" value="C:plasma membrane"/>
    <property type="evidence" value="ECO:0007669"/>
    <property type="project" value="UniProtKB-SubCell"/>
</dbReference>
<feature type="domain" description="Protein export membrane protein SecD/SecF C-terminal" evidence="10">
    <location>
        <begin position="350"/>
        <end position="519"/>
    </location>
</feature>
<evidence type="ECO:0000256" key="2">
    <source>
        <dbReference type="ARBA" id="ARBA00022448"/>
    </source>
</evidence>
<evidence type="ECO:0000313" key="14">
    <source>
        <dbReference type="Proteomes" id="UP000216147"/>
    </source>
</evidence>
<dbReference type="InterPro" id="IPR048634">
    <property type="entry name" value="SecD_SecF_C"/>
</dbReference>
<keyword evidence="7 9" id="KW-0811">Translocation</keyword>
<proteinExistence type="inferred from homology"/>
<evidence type="ECO:0000313" key="13">
    <source>
        <dbReference type="EMBL" id="OYX56663.1"/>
    </source>
</evidence>
<dbReference type="GO" id="GO:0006605">
    <property type="term" value="P:protein targeting"/>
    <property type="evidence" value="ECO:0007669"/>
    <property type="project" value="UniProtKB-UniRule"/>
</dbReference>
<organism evidence="13 14">
    <name type="scientific">Brevundimonas subvibrioides</name>
    <dbReference type="NCBI Taxonomy" id="74313"/>
    <lineage>
        <taxon>Bacteria</taxon>
        <taxon>Pseudomonadati</taxon>
        <taxon>Pseudomonadota</taxon>
        <taxon>Alphaproteobacteria</taxon>
        <taxon>Caulobacterales</taxon>
        <taxon>Caulobacteraceae</taxon>
        <taxon>Brevundimonas</taxon>
    </lineage>
</organism>
<protein>
    <recommendedName>
        <fullName evidence="9">Protein translocase subunit SecD</fullName>
    </recommendedName>
</protein>
<comment type="similarity">
    <text evidence="9">Belongs to the SecD/SecF family. SecD subfamily.</text>
</comment>
<evidence type="ECO:0000259" key="12">
    <source>
        <dbReference type="Pfam" id="PF22599"/>
    </source>
</evidence>
<dbReference type="Pfam" id="PF21760">
    <property type="entry name" value="SecD_1st"/>
    <property type="match status" value="1"/>
</dbReference>
<keyword evidence="6 9" id="KW-1133">Transmembrane helix</keyword>
<comment type="caution">
    <text evidence="13">The sequence shown here is derived from an EMBL/GenBank/DDBJ whole genome shotgun (WGS) entry which is preliminary data.</text>
</comment>
<dbReference type="Pfam" id="PF22599">
    <property type="entry name" value="SecDF_P1_head"/>
    <property type="match status" value="1"/>
</dbReference>
<keyword evidence="2 9" id="KW-0813">Transport</keyword>
<dbReference type="InterPro" id="IPR005791">
    <property type="entry name" value="SecD"/>
</dbReference>
<evidence type="ECO:0000256" key="6">
    <source>
        <dbReference type="ARBA" id="ARBA00022989"/>
    </source>
</evidence>
<feature type="transmembrane region" description="Helical" evidence="9">
    <location>
        <begin position="366"/>
        <end position="386"/>
    </location>
</feature>
<feature type="transmembrane region" description="Helical" evidence="9">
    <location>
        <begin position="460"/>
        <end position="486"/>
    </location>
</feature>
<accession>A0A258HK23</accession>
<dbReference type="Gene3D" id="3.30.1360.200">
    <property type="match status" value="1"/>
</dbReference>
<dbReference type="FunFam" id="3.30.1360.200:FF:000002">
    <property type="entry name" value="Preprotein translocase subunit SecD"/>
    <property type="match status" value="1"/>
</dbReference>
<dbReference type="InterPro" id="IPR054384">
    <property type="entry name" value="SecDF_P1_head"/>
</dbReference>
<evidence type="ECO:0000256" key="3">
    <source>
        <dbReference type="ARBA" id="ARBA00022475"/>
    </source>
</evidence>
<evidence type="ECO:0000259" key="11">
    <source>
        <dbReference type="Pfam" id="PF21760"/>
    </source>
</evidence>
<dbReference type="PANTHER" id="PTHR30081">
    <property type="entry name" value="PROTEIN-EXPORT MEMBRANE PROTEIN SEC"/>
    <property type="match status" value="1"/>
</dbReference>
<dbReference type="InterPro" id="IPR048631">
    <property type="entry name" value="SecD_1st"/>
</dbReference>
<evidence type="ECO:0000259" key="10">
    <source>
        <dbReference type="Pfam" id="PF02355"/>
    </source>
</evidence>
<dbReference type="PANTHER" id="PTHR30081:SF1">
    <property type="entry name" value="PROTEIN TRANSLOCASE SUBUNIT SECD"/>
    <property type="match status" value="1"/>
</dbReference>
<comment type="subcellular location">
    <subcellularLocation>
        <location evidence="1 9">Cell membrane</location>
        <topology evidence="1 9">Multi-pass membrane protein</topology>
    </subcellularLocation>
</comment>
<dbReference type="Gene3D" id="3.30.70.3400">
    <property type="match status" value="2"/>
</dbReference>
<dbReference type="NCBIfam" id="TIGR00916">
    <property type="entry name" value="2A0604s01"/>
    <property type="match status" value="1"/>
</dbReference>